<proteinExistence type="predicted"/>
<sequence>MDKMKILVTFANVWKMDNGQSGMTINYFMYGENGEQMISRMDATGGAVGQQRAKCSLEASKREKISFVPGIYEAKMGMKIGSDGKPVLTVEDLDFFSRVQILPEQPEKK</sequence>
<protein>
    <submittedName>
        <fullName evidence="1">Uncharacterized protein</fullName>
    </submittedName>
</protein>
<reference evidence="1 2" key="1">
    <citation type="submission" date="2020-08" db="EMBL/GenBank/DDBJ databases">
        <title>Genome public.</title>
        <authorList>
            <person name="Liu C."/>
            <person name="Sun Q."/>
        </authorList>
    </citation>
    <scope>NUCLEOTIDE SEQUENCE [LARGE SCALE GENOMIC DNA]</scope>
    <source>
        <strain evidence="1 2">M29</strain>
    </source>
</reference>
<comment type="caution">
    <text evidence="1">The sequence shown here is derived from an EMBL/GenBank/DDBJ whole genome shotgun (WGS) entry which is preliminary data.</text>
</comment>
<evidence type="ECO:0000313" key="1">
    <source>
        <dbReference type="EMBL" id="MBC5778821.1"/>
    </source>
</evidence>
<dbReference type="EMBL" id="JACOQG010000004">
    <property type="protein sequence ID" value="MBC5778821.1"/>
    <property type="molecule type" value="Genomic_DNA"/>
</dbReference>
<accession>A0ABR7IFQ8</accession>
<dbReference type="RefSeq" id="WP_186994320.1">
    <property type="nucleotide sequence ID" value="NZ_JACOQG010000004.1"/>
</dbReference>
<organism evidence="1 2">
    <name type="scientific">Blautia difficilis</name>
    <dbReference type="NCBI Taxonomy" id="2763027"/>
    <lineage>
        <taxon>Bacteria</taxon>
        <taxon>Bacillati</taxon>
        <taxon>Bacillota</taxon>
        <taxon>Clostridia</taxon>
        <taxon>Lachnospirales</taxon>
        <taxon>Lachnospiraceae</taxon>
        <taxon>Blautia</taxon>
    </lineage>
</organism>
<evidence type="ECO:0000313" key="2">
    <source>
        <dbReference type="Proteomes" id="UP000649826"/>
    </source>
</evidence>
<keyword evidence="2" id="KW-1185">Reference proteome</keyword>
<dbReference type="Proteomes" id="UP000649826">
    <property type="component" value="Unassembled WGS sequence"/>
</dbReference>
<name>A0ABR7IFQ8_9FIRM</name>
<gene>
    <name evidence="1" type="ORF">H8Z82_03930</name>
</gene>